<dbReference type="InterPro" id="IPR011598">
    <property type="entry name" value="bHLH_dom"/>
</dbReference>
<dbReference type="EMBL" id="JAZGQO010000011">
    <property type="protein sequence ID" value="KAK6173859.1"/>
    <property type="molecule type" value="Genomic_DNA"/>
</dbReference>
<name>A0AAN8JDH5_PATCE</name>
<evidence type="ECO:0000256" key="1">
    <source>
        <dbReference type="ARBA" id="ARBA00004123"/>
    </source>
</evidence>
<evidence type="ECO:0000313" key="11">
    <source>
        <dbReference type="Proteomes" id="UP001347796"/>
    </source>
</evidence>
<gene>
    <name evidence="10" type="ORF">SNE40_017242</name>
</gene>
<dbReference type="Proteomes" id="UP001347796">
    <property type="component" value="Unassembled WGS sequence"/>
</dbReference>
<dbReference type="PROSITE" id="PS50112">
    <property type="entry name" value="PAS"/>
    <property type="match status" value="2"/>
</dbReference>
<feature type="domain" description="PAS" evidence="8">
    <location>
        <begin position="246"/>
        <end position="295"/>
    </location>
</feature>
<feature type="region of interest" description="Disordered" evidence="7">
    <location>
        <begin position="763"/>
        <end position="785"/>
    </location>
</feature>
<evidence type="ECO:0000256" key="2">
    <source>
        <dbReference type="ARBA" id="ARBA00022737"/>
    </source>
</evidence>
<proteinExistence type="predicted"/>
<keyword evidence="11" id="KW-1185">Reference proteome</keyword>
<dbReference type="AlphaFoldDB" id="A0AAN8JDH5"/>
<dbReference type="GO" id="GO:0046983">
    <property type="term" value="F:protein dimerization activity"/>
    <property type="evidence" value="ECO:0007669"/>
    <property type="project" value="InterPro"/>
</dbReference>
<dbReference type="Gene3D" id="4.10.280.10">
    <property type="entry name" value="Helix-loop-helix DNA-binding domain"/>
    <property type="match status" value="1"/>
</dbReference>
<dbReference type="PRINTS" id="PR00785">
    <property type="entry name" value="NCTRNSLOCATR"/>
</dbReference>
<evidence type="ECO:0000256" key="4">
    <source>
        <dbReference type="ARBA" id="ARBA00023125"/>
    </source>
</evidence>
<evidence type="ECO:0000256" key="7">
    <source>
        <dbReference type="SAM" id="MobiDB-lite"/>
    </source>
</evidence>
<keyword evidence="4" id="KW-0238">DNA-binding</keyword>
<feature type="region of interest" description="Disordered" evidence="7">
    <location>
        <begin position="634"/>
        <end position="684"/>
    </location>
</feature>
<dbReference type="GO" id="GO:0005667">
    <property type="term" value="C:transcription regulator complex"/>
    <property type="evidence" value="ECO:0007669"/>
    <property type="project" value="InterPro"/>
</dbReference>
<dbReference type="InterPro" id="IPR001067">
    <property type="entry name" value="Nuc_translocat"/>
</dbReference>
<dbReference type="GO" id="GO:0005634">
    <property type="term" value="C:nucleus"/>
    <property type="evidence" value="ECO:0007669"/>
    <property type="project" value="UniProtKB-SubCell"/>
</dbReference>
<dbReference type="Pfam" id="PF00010">
    <property type="entry name" value="HLH"/>
    <property type="match status" value="1"/>
</dbReference>
<organism evidence="10 11">
    <name type="scientific">Patella caerulea</name>
    <name type="common">Rayed Mediterranean limpet</name>
    <dbReference type="NCBI Taxonomy" id="87958"/>
    <lineage>
        <taxon>Eukaryota</taxon>
        <taxon>Metazoa</taxon>
        <taxon>Spiralia</taxon>
        <taxon>Lophotrochozoa</taxon>
        <taxon>Mollusca</taxon>
        <taxon>Gastropoda</taxon>
        <taxon>Patellogastropoda</taxon>
        <taxon>Patelloidea</taxon>
        <taxon>Patellidae</taxon>
        <taxon>Patella</taxon>
    </lineage>
</organism>
<dbReference type="PROSITE" id="PS50888">
    <property type="entry name" value="BHLH"/>
    <property type="match status" value="1"/>
</dbReference>
<dbReference type="SMART" id="SM00353">
    <property type="entry name" value="HLH"/>
    <property type="match status" value="1"/>
</dbReference>
<evidence type="ECO:0000313" key="10">
    <source>
        <dbReference type="EMBL" id="KAK6173859.1"/>
    </source>
</evidence>
<evidence type="ECO:0000256" key="6">
    <source>
        <dbReference type="ARBA" id="ARBA00023242"/>
    </source>
</evidence>
<dbReference type="InterPro" id="IPR013767">
    <property type="entry name" value="PAS_fold"/>
</dbReference>
<comment type="subcellular location">
    <subcellularLocation>
        <location evidence="1">Nucleus</location>
    </subcellularLocation>
</comment>
<dbReference type="SUPFAM" id="SSF47459">
    <property type="entry name" value="HLH, helix-loop-helix DNA-binding domain"/>
    <property type="match status" value="1"/>
</dbReference>
<accession>A0AAN8JDH5</accession>
<dbReference type="GO" id="GO:0005737">
    <property type="term" value="C:cytoplasm"/>
    <property type="evidence" value="ECO:0007669"/>
    <property type="project" value="InterPro"/>
</dbReference>
<sequence length="873" mass="96562">MEHGRTSRNGLIPLPPKKLSRNVCEKIRRDRLNALIQELAKEVPIIASCQKKLDKSSILRLTVAHLKIHFGLKKMKMSQNAWRPDTQGTDNWGQVLQEAVDGFLLVVCKKGTIILLSEAVGQLLGHNQFDLIGKDIESIIHPDDRKLFLAQFHPRCSSSGSDNGISTRSFYVRFLNVNCRDDASYTMIHIKGQLQEMSLLARDTSTGNEKDVWLTGCGRLVKNETITNISLMDPTKDEWITQHALDGKILYTDPRSCQVTGLMPDEHFGSSVYVHILPEDLDMVGRSHQKIMIEGEVPSTVFRLHTKSQAIEYIESKSCMARDKWTNHPKFIVSLNTKLSLEEGIQKLDRQRQGCPAISSSEAKELLSDVIKNASDLTNGDATKEAISTSGSDNINSFAFTDHGDVLVGNMNQNQAYFSEYNRDNSQDVVHNNISSNQQSSALVHHQSTNMSPTTSLAGFPDLSNIHLATINATASTDVPTHNESSRTTFNNSSFFPIDASTDFLDCDLTDVSVENMSTDTAMRGTPENFLVTKNSVVSNSSDLYATPHSLSSNQRTMGSFYRAPNLPPMNSSPTFQGRPSILAEILNRKPASQHSSMDYTTGSATTMSAYPHSVNTCDTQYSGGVYSSVWSDTSSSISAGSPQPSLNTVCSSPSVYNMDQSPSGSVDDNNTNDNNTNGSNGNFDEFRVFSDQLQRKHKEIEHCLLIQASEITKLDSILRNTAQYKDTPQYQKLQQRLIEIKANQRAMEIELLQLKSDVNETNERLPHSTNHHLSPLSPDSTSLMSISESNSINGQMISSPSTPSSPDSLYCIQNGSSSSSDLQCVPNDPISAVCDGYRKLTAKERVERIKKAMENIPAPMEGIQPKHKLFSL</sequence>
<evidence type="ECO:0000256" key="5">
    <source>
        <dbReference type="ARBA" id="ARBA00023163"/>
    </source>
</evidence>
<keyword evidence="3" id="KW-0805">Transcription regulation</keyword>
<reference evidence="10 11" key="1">
    <citation type="submission" date="2024-01" db="EMBL/GenBank/DDBJ databases">
        <title>The genome of the rayed Mediterranean limpet Patella caerulea (Linnaeus, 1758).</title>
        <authorList>
            <person name="Anh-Thu Weber A."/>
            <person name="Halstead-Nussloch G."/>
        </authorList>
    </citation>
    <scope>NUCLEOTIDE SEQUENCE [LARGE SCALE GENOMIC DNA]</scope>
    <source>
        <strain evidence="10">AATW-2023a</strain>
        <tissue evidence="10">Whole specimen</tissue>
    </source>
</reference>
<dbReference type="SUPFAM" id="SSF55785">
    <property type="entry name" value="PYP-like sensor domain (PAS domain)"/>
    <property type="match status" value="2"/>
</dbReference>
<keyword evidence="2" id="KW-0677">Repeat</keyword>
<dbReference type="CDD" id="cd00130">
    <property type="entry name" value="PAS"/>
    <property type="match status" value="2"/>
</dbReference>
<evidence type="ECO:0000256" key="3">
    <source>
        <dbReference type="ARBA" id="ARBA00023015"/>
    </source>
</evidence>
<dbReference type="InterPro" id="IPR036638">
    <property type="entry name" value="HLH_DNA-bd_sf"/>
</dbReference>
<dbReference type="PANTHER" id="PTHR23042">
    <property type="entry name" value="CIRCADIAN PROTEIN CLOCK/ARNT/BMAL/PAS"/>
    <property type="match status" value="1"/>
</dbReference>
<dbReference type="InterPro" id="IPR050933">
    <property type="entry name" value="Circadian_TF"/>
</dbReference>
<dbReference type="SMART" id="SM00091">
    <property type="entry name" value="PAS"/>
    <property type="match status" value="2"/>
</dbReference>
<feature type="compositionally biased region" description="Polar residues" evidence="7">
    <location>
        <begin position="768"/>
        <end position="785"/>
    </location>
</feature>
<dbReference type="Pfam" id="PF14598">
    <property type="entry name" value="PAS_11"/>
    <property type="match status" value="1"/>
</dbReference>
<feature type="domain" description="BHLH" evidence="9">
    <location>
        <begin position="16"/>
        <end position="69"/>
    </location>
</feature>
<dbReference type="GO" id="GO:0003700">
    <property type="term" value="F:DNA-binding transcription factor activity"/>
    <property type="evidence" value="ECO:0007669"/>
    <property type="project" value="InterPro"/>
</dbReference>
<dbReference type="Pfam" id="PF00989">
    <property type="entry name" value="PAS"/>
    <property type="match status" value="1"/>
</dbReference>
<dbReference type="InterPro" id="IPR035965">
    <property type="entry name" value="PAS-like_dom_sf"/>
</dbReference>
<feature type="compositionally biased region" description="Low complexity" evidence="7">
    <location>
        <begin position="664"/>
        <end position="683"/>
    </location>
</feature>
<evidence type="ECO:0000259" key="9">
    <source>
        <dbReference type="PROSITE" id="PS50888"/>
    </source>
</evidence>
<feature type="compositionally biased region" description="Polar residues" evidence="7">
    <location>
        <begin position="647"/>
        <end position="663"/>
    </location>
</feature>
<feature type="compositionally biased region" description="Low complexity" evidence="7">
    <location>
        <begin position="634"/>
        <end position="646"/>
    </location>
</feature>
<dbReference type="GO" id="GO:0003677">
    <property type="term" value="F:DNA binding"/>
    <property type="evidence" value="ECO:0007669"/>
    <property type="project" value="UniProtKB-KW"/>
</dbReference>
<keyword evidence="6" id="KW-0539">Nucleus</keyword>
<keyword evidence="5" id="KW-0804">Transcription</keyword>
<comment type="caution">
    <text evidence="10">The sequence shown here is derived from an EMBL/GenBank/DDBJ whole genome shotgun (WGS) entry which is preliminary data.</text>
</comment>
<feature type="domain" description="PAS" evidence="8">
    <location>
        <begin position="98"/>
        <end position="145"/>
    </location>
</feature>
<protein>
    <submittedName>
        <fullName evidence="10">Uncharacterized protein</fullName>
    </submittedName>
</protein>
<dbReference type="CDD" id="cd11391">
    <property type="entry name" value="bHLH_PAS"/>
    <property type="match status" value="1"/>
</dbReference>
<evidence type="ECO:0000259" key="8">
    <source>
        <dbReference type="PROSITE" id="PS50112"/>
    </source>
</evidence>
<dbReference type="InterPro" id="IPR000014">
    <property type="entry name" value="PAS"/>
</dbReference>
<dbReference type="Gene3D" id="3.30.450.20">
    <property type="entry name" value="PAS domain"/>
    <property type="match status" value="2"/>
</dbReference>